<dbReference type="PANTHER" id="PTHR42911:SF1">
    <property type="entry name" value="MODULATOR OF FTSH PROTEASE HFLC"/>
    <property type="match status" value="1"/>
</dbReference>
<evidence type="ECO:0000256" key="4">
    <source>
        <dbReference type="ARBA" id="ARBA00022989"/>
    </source>
</evidence>
<dbReference type="SUPFAM" id="SSF117892">
    <property type="entry name" value="Band 7/SPFH domain"/>
    <property type="match status" value="1"/>
</dbReference>
<feature type="transmembrane region" description="Helical" evidence="7">
    <location>
        <begin position="7"/>
        <end position="28"/>
    </location>
</feature>
<dbReference type="SMART" id="SM00244">
    <property type="entry name" value="PHB"/>
    <property type="match status" value="1"/>
</dbReference>
<dbReference type="AlphaFoldDB" id="A0A1V2N9N7"/>
<proteinExistence type="inferred from homology"/>
<evidence type="ECO:0000313" key="10">
    <source>
        <dbReference type="Proteomes" id="UP000189542"/>
    </source>
</evidence>
<keyword evidence="9" id="KW-0645">Protease</keyword>
<accession>A0A1V2N9N7</accession>
<evidence type="ECO:0000256" key="6">
    <source>
        <dbReference type="PIRNR" id="PIRNR005651"/>
    </source>
</evidence>
<comment type="similarity">
    <text evidence="2 6">Belongs to the band 7/mec-2 family. HflC subfamily.</text>
</comment>
<dbReference type="Pfam" id="PF01145">
    <property type="entry name" value="Band_7"/>
    <property type="match status" value="1"/>
</dbReference>
<evidence type="ECO:0000256" key="1">
    <source>
        <dbReference type="ARBA" id="ARBA00004167"/>
    </source>
</evidence>
<feature type="domain" description="Band 7" evidence="8">
    <location>
        <begin position="23"/>
        <end position="190"/>
    </location>
</feature>
<gene>
    <name evidence="9" type="ORF">AYO25_00580</name>
</gene>
<keyword evidence="5 7" id="KW-0472">Membrane</keyword>
<protein>
    <recommendedName>
        <fullName evidence="6">Protein HflC</fullName>
    </recommendedName>
</protein>
<comment type="subcellular location">
    <subcellularLocation>
        <location evidence="1">Membrane</location>
        <topology evidence="1">Single-pass membrane protein</topology>
    </subcellularLocation>
</comment>
<evidence type="ECO:0000256" key="5">
    <source>
        <dbReference type="ARBA" id="ARBA00023136"/>
    </source>
</evidence>
<dbReference type="Proteomes" id="UP000189542">
    <property type="component" value="Unassembled WGS sequence"/>
</dbReference>
<evidence type="ECO:0000256" key="7">
    <source>
        <dbReference type="SAM" id="Phobius"/>
    </source>
</evidence>
<keyword evidence="3 7" id="KW-0812">Transmembrane</keyword>
<dbReference type="EMBL" id="LVWB01000002">
    <property type="protein sequence ID" value="ONI60339.1"/>
    <property type="molecule type" value="Genomic_DNA"/>
</dbReference>
<keyword evidence="4 7" id="KW-1133">Transmembrane helix</keyword>
<reference evidence="9 10" key="1">
    <citation type="journal article" date="2017" name="PLoS ONE">
        <title>Genomic sequence of 'Candidatus Liberibacter solanacearum' haplotype C and its comparison with haplotype A and B genomes.</title>
        <authorList>
            <person name="Wang J."/>
            <person name="Haapalainen M."/>
            <person name="Schott T."/>
            <person name="Thompson S.M."/>
            <person name="Smith G.R."/>
            <person name="Nissinen A.I."/>
            <person name="Pirhonen M."/>
        </authorList>
    </citation>
    <scope>NUCLEOTIDE SEQUENCE [LARGE SCALE GENOMIC DNA]</scope>
    <source>
        <strain evidence="9 10">FIN111</strain>
    </source>
</reference>
<dbReference type="OrthoDB" id="9812991at2"/>
<dbReference type="InterPro" id="IPR036013">
    <property type="entry name" value="Band_7/SPFH_dom_sf"/>
</dbReference>
<dbReference type="InterPro" id="IPR010200">
    <property type="entry name" value="HflC"/>
</dbReference>
<dbReference type="GO" id="GO:0016020">
    <property type="term" value="C:membrane"/>
    <property type="evidence" value="ECO:0007669"/>
    <property type="project" value="UniProtKB-SubCell"/>
</dbReference>
<comment type="caution">
    <text evidence="9">The sequence shown here is derived from an EMBL/GenBank/DDBJ whole genome shotgun (WGS) entry which is preliminary data.</text>
</comment>
<dbReference type="PANTHER" id="PTHR42911">
    <property type="entry name" value="MODULATOR OF FTSH PROTEASE HFLC"/>
    <property type="match status" value="1"/>
</dbReference>
<organism evidence="9 10">
    <name type="scientific">Candidatus Liberibacter solanacearum</name>
    <dbReference type="NCBI Taxonomy" id="556287"/>
    <lineage>
        <taxon>Bacteria</taxon>
        <taxon>Pseudomonadati</taxon>
        <taxon>Pseudomonadota</taxon>
        <taxon>Alphaproteobacteria</taxon>
        <taxon>Hyphomicrobiales</taxon>
        <taxon>Rhizobiaceae</taxon>
        <taxon>Liberibacter</taxon>
    </lineage>
</organism>
<evidence type="ECO:0000313" key="9">
    <source>
        <dbReference type="EMBL" id="ONI60339.1"/>
    </source>
</evidence>
<dbReference type="PIRSF" id="PIRSF005651">
    <property type="entry name" value="HflC"/>
    <property type="match status" value="1"/>
</dbReference>
<comment type="function">
    <text evidence="6">HflC and HflK could regulate a protease.</text>
</comment>
<dbReference type="GO" id="GO:0008233">
    <property type="term" value="F:peptidase activity"/>
    <property type="evidence" value="ECO:0007669"/>
    <property type="project" value="UniProtKB-KW"/>
</dbReference>
<evidence type="ECO:0000259" key="8">
    <source>
        <dbReference type="SMART" id="SM00244"/>
    </source>
</evidence>
<dbReference type="CDD" id="cd03405">
    <property type="entry name" value="SPFH_HflC"/>
    <property type="match status" value="1"/>
</dbReference>
<evidence type="ECO:0000256" key="2">
    <source>
        <dbReference type="ARBA" id="ARBA00007862"/>
    </source>
</evidence>
<dbReference type="RefSeq" id="WP_076969182.1">
    <property type="nucleotide sequence ID" value="NZ_LVWB01000002.1"/>
</dbReference>
<name>A0A1V2N9N7_9HYPH</name>
<keyword evidence="9" id="KW-0378">Hydrolase</keyword>
<dbReference type="Gene3D" id="3.30.479.30">
    <property type="entry name" value="Band 7 domain"/>
    <property type="match status" value="1"/>
</dbReference>
<dbReference type="InterPro" id="IPR001107">
    <property type="entry name" value="Band_7"/>
</dbReference>
<sequence length="301" mass="35417">MIEKRSYIVFLLIFSLLVGLSLTSFFVVNVREQAVVIRFGKISSVYNEPGIYFKMPFSFLNFDRVQYLQKQILSLNLDSIRVQVADGKFYQIDAMMTHRIVDPMLFCQSVSCDRIIAEARLRTRLDAALRRVYGLRRFNEALSKQREVMMMEVRDDLRLDAEKLGISIEDVRVRRTDLTQEVSKQTYDRMKAERLAESELIRARGREEGQRRMSIADRKATQILAEARRYSEVNYGQGEAERERIFSAVFKKDPEFFEFYRSMKAYANSLNSSDTFFVLSPDSDFFKYFDRSQEKKTNPKK</sequence>
<evidence type="ECO:0000256" key="3">
    <source>
        <dbReference type="ARBA" id="ARBA00022692"/>
    </source>
</evidence>
<dbReference type="GO" id="GO:0006508">
    <property type="term" value="P:proteolysis"/>
    <property type="evidence" value="ECO:0007669"/>
    <property type="project" value="UniProtKB-KW"/>
</dbReference>